<organism evidence="1">
    <name type="scientific">Siphoviridae sp. ct4fm14</name>
    <dbReference type="NCBI Taxonomy" id="2825331"/>
    <lineage>
        <taxon>Viruses</taxon>
        <taxon>Duplodnaviria</taxon>
        <taxon>Heunggongvirae</taxon>
        <taxon>Uroviricota</taxon>
        <taxon>Caudoviricetes</taxon>
    </lineage>
</organism>
<dbReference type="EMBL" id="BK016135">
    <property type="protein sequence ID" value="DAF97648.1"/>
    <property type="molecule type" value="Genomic_DNA"/>
</dbReference>
<name>A0A8S5UT20_9CAUD</name>
<sequence>MDEAEYIVVRQRAGPLVKVMVTDAYWYRRFGPEAVRKRCRPAFYRTEIDKAELKAALFGYDGVFYSFTFADDFLPEEHAEVKRLWSNYTKRLGRCMGYMPDYLYRIEHLHGDGRWHVHALLRYQDCPSAVVASLWPWGHVDDEIWDRKRLLSKDPKTGKVCGYRTLARYFVKEPVEKLGWHAVQPSRGLAGTIPPPEVRASKTPRIWVPPGAGYLDHSRSEVPEMRDWGMFGYLKYLAPEKKR</sequence>
<protein>
    <submittedName>
        <fullName evidence="1">Uncharacterized protein</fullName>
    </submittedName>
</protein>
<evidence type="ECO:0000313" key="1">
    <source>
        <dbReference type="EMBL" id="DAF97648.1"/>
    </source>
</evidence>
<proteinExistence type="predicted"/>
<reference evidence="1" key="1">
    <citation type="journal article" date="2021" name="Proc. Natl. Acad. Sci. U.S.A.">
        <title>A Catalog of Tens of Thousands of Viruses from Human Metagenomes Reveals Hidden Associations with Chronic Diseases.</title>
        <authorList>
            <person name="Tisza M.J."/>
            <person name="Buck C.B."/>
        </authorList>
    </citation>
    <scope>NUCLEOTIDE SEQUENCE</scope>
    <source>
        <strain evidence="1">Ct4fm14</strain>
    </source>
</reference>
<accession>A0A8S5UT20</accession>